<dbReference type="PANTHER" id="PTHR42951">
    <property type="entry name" value="METALLO-BETA-LACTAMASE DOMAIN-CONTAINING"/>
    <property type="match status" value="1"/>
</dbReference>
<dbReference type="Pfam" id="PF00753">
    <property type="entry name" value="Lactamase_B"/>
    <property type="match status" value="1"/>
</dbReference>
<comment type="caution">
    <text evidence="2">The sequence shown here is derived from an EMBL/GenBank/DDBJ whole genome shotgun (WGS) entry which is preliminary data.</text>
</comment>
<dbReference type="InterPro" id="IPR037482">
    <property type="entry name" value="ST1585_MBL-fold"/>
</dbReference>
<dbReference type="SMART" id="SM00849">
    <property type="entry name" value="Lactamase_B"/>
    <property type="match status" value="1"/>
</dbReference>
<gene>
    <name evidence="2" type="ORF">ENO59_07115</name>
</gene>
<name>A0A7V2B0W6_RHOMR</name>
<keyword evidence="2" id="KW-0378">Hydrolase</keyword>
<proteinExistence type="predicted"/>
<protein>
    <submittedName>
        <fullName evidence="2">MBL fold metallo-hydrolase</fullName>
    </submittedName>
</protein>
<organism evidence="2">
    <name type="scientific">Rhodothermus marinus</name>
    <name type="common">Rhodothermus obamensis</name>
    <dbReference type="NCBI Taxonomy" id="29549"/>
    <lineage>
        <taxon>Bacteria</taxon>
        <taxon>Pseudomonadati</taxon>
        <taxon>Rhodothermota</taxon>
        <taxon>Rhodothermia</taxon>
        <taxon>Rhodothermales</taxon>
        <taxon>Rhodothermaceae</taxon>
        <taxon>Rhodothermus</taxon>
    </lineage>
</organism>
<dbReference type="Gene3D" id="3.60.15.10">
    <property type="entry name" value="Ribonuclease Z/Hydroxyacylglutathione hydrolase-like"/>
    <property type="match status" value="1"/>
</dbReference>
<dbReference type="InterPro" id="IPR050855">
    <property type="entry name" value="NDM-1-like"/>
</dbReference>
<reference evidence="2" key="1">
    <citation type="journal article" date="2020" name="mSystems">
        <title>Genome- and Community-Level Interaction Insights into Carbon Utilization and Element Cycling Functions of Hydrothermarchaeota in Hydrothermal Sediment.</title>
        <authorList>
            <person name="Zhou Z."/>
            <person name="Liu Y."/>
            <person name="Xu W."/>
            <person name="Pan J."/>
            <person name="Luo Z.H."/>
            <person name="Li M."/>
        </authorList>
    </citation>
    <scope>NUCLEOTIDE SEQUENCE [LARGE SCALE GENOMIC DNA]</scope>
    <source>
        <strain evidence="2">SpSt-143</strain>
    </source>
</reference>
<dbReference type="AlphaFoldDB" id="A0A7V2B0W6"/>
<dbReference type="InterPro" id="IPR001279">
    <property type="entry name" value="Metallo-B-lactamas"/>
</dbReference>
<evidence type="ECO:0000313" key="2">
    <source>
        <dbReference type="EMBL" id="HER96272.1"/>
    </source>
</evidence>
<evidence type="ECO:0000259" key="1">
    <source>
        <dbReference type="SMART" id="SM00849"/>
    </source>
</evidence>
<dbReference type="GO" id="GO:0016787">
    <property type="term" value="F:hydrolase activity"/>
    <property type="evidence" value="ECO:0007669"/>
    <property type="project" value="UniProtKB-KW"/>
</dbReference>
<dbReference type="EMBL" id="DSGB01000005">
    <property type="protein sequence ID" value="HER96272.1"/>
    <property type="molecule type" value="Genomic_DNA"/>
</dbReference>
<dbReference type="InterPro" id="IPR036866">
    <property type="entry name" value="RibonucZ/Hydroxyglut_hydro"/>
</dbReference>
<dbReference type="SUPFAM" id="SSF56281">
    <property type="entry name" value="Metallo-hydrolase/oxidoreductase"/>
    <property type="match status" value="1"/>
</dbReference>
<dbReference type="CDD" id="cd07726">
    <property type="entry name" value="ST1585-like_MBL-fold"/>
    <property type="match status" value="1"/>
</dbReference>
<sequence>MIPLAEGIYYIDLHYLGTDRLIACAVVETPQGLLLVDPGPTVTVPQLKAALHQAGLSLADVHALLLTHIHLDHAGATGAIVAEAPHIQVYVHPIGAPHMVDPNRLLDSARRLYGELMNALWGTVLPVPPSQVNTLKDGAKLCFGGRTLEVAYTPGHASHHVSFLDTQTGIAFVGDTAGMQLTGTRCLLPVTPPPDVQLEAWQESLRRLAQWQPKQLLLTHFGPSEMPTVHLREMAQRLREMAEAVRAALEAGGDEAQQAEAFHAQVMAALRACVQDEALLTRYEGFGQPRVSWQGLARYWRRKLQTSKT</sequence>
<dbReference type="PANTHER" id="PTHR42951:SF22">
    <property type="entry name" value="METALLO BETA-LACTAMASE SUPERFAMILY LIPOPROTEIN"/>
    <property type="match status" value="1"/>
</dbReference>
<feature type="domain" description="Metallo-beta-lactamase" evidence="1">
    <location>
        <begin position="21"/>
        <end position="220"/>
    </location>
</feature>
<accession>A0A7V2B0W6</accession>